<evidence type="ECO:0000313" key="3">
    <source>
        <dbReference type="Proteomes" id="UP000077266"/>
    </source>
</evidence>
<feature type="region of interest" description="Disordered" evidence="1">
    <location>
        <begin position="399"/>
        <end position="457"/>
    </location>
</feature>
<feature type="region of interest" description="Disordered" evidence="1">
    <location>
        <begin position="265"/>
        <end position="304"/>
    </location>
</feature>
<feature type="region of interest" description="Disordered" evidence="1">
    <location>
        <begin position="213"/>
        <end position="241"/>
    </location>
</feature>
<dbReference type="InParanoid" id="A0A165J2T1"/>
<accession>A0A165J2T1</accession>
<dbReference type="EMBL" id="KV425976">
    <property type="protein sequence ID" value="KZV94248.1"/>
    <property type="molecule type" value="Genomic_DNA"/>
</dbReference>
<gene>
    <name evidence="2" type="ORF">EXIGLDRAFT_767310</name>
</gene>
<proteinExistence type="predicted"/>
<keyword evidence="3" id="KW-1185">Reference proteome</keyword>
<feature type="compositionally biased region" description="Polar residues" evidence="1">
    <location>
        <begin position="180"/>
        <end position="195"/>
    </location>
</feature>
<reference evidence="2 3" key="1">
    <citation type="journal article" date="2016" name="Mol. Biol. Evol.">
        <title>Comparative Genomics of Early-Diverging Mushroom-Forming Fungi Provides Insights into the Origins of Lignocellulose Decay Capabilities.</title>
        <authorList>
            <person name="Nagy L.G."/>
            <person name="Riley R."/>
            <person name="Tritt A."/>
            <person name="Adam C."/>
            <person name="Daum C."/>
            <person name="Floudas D."/>
            <person name="Sun H."/>
            <person name="Yadav J.S."/>
            <person name="Pangilinan J."/>
            <person name="Larsson K.H."/>
            <person name="Matsuura K."/>
            <person name="Barry K."/>
            <person name="Labutti K."/>
            <person name="Kuo R."/>
            <person name="Ohm R.A."/>
            <person name="Bhattacharya S.S."/>
            <person name="Shirouzu T."/>
            <person name="Yoshinaga Y."/>
            <person name="Martin F.M."/>
            <person name="Grigoriev I.V."/>
            <person name="Hibbett D.S."/>
        </authorList>
    </citation>
    <scope>NUCLEOTIDE SEQUENCE [LARGE SCALE GENOMIC DNA]</scope>
    <source>
        <strain evidence="2 3">HHB12029</strain>
    </source>
</reference>
<feature type="compositionally biased region" description="Polar residues" evidence="1">
    <location>
        <begin position="414"/>
        <end position="431"/>
    </location>
</feature>
<name>A0A165J2T1_EXIGL</name>
<protein>
    <submittedName>
        <fullName evidence="2">Uncharacterized protein</fullName>
    </submittedName>
</protein>
<feature type="compositionally biased region" description="Polar residues" evidence="1">
    <location>
        <begin position="442"/>
        <end position="457"/>
    </location>
</feature>
<evidence type="ECO:0000313" key="2">
    <source>
        <dbReference type="EMBL" id="KZV94248.1"/>
    </source>
</evidence>
<feature type="compositionally biased region" description="Low complexity" evidence="1">
    <location>
        <begin position="221"/>
        <end position="236"/>
    </location>
</feature>
<dbReference type="STRING" id="1314781.A0A165J2T1"/>
<dbReference type="AlphaFoldDB" id="A0A165J2T1"/>
<evidence type="ECO:0000256" key="1">
    <source>
        <dbReference type="SAM" id="MobiDB-lite"/>
    </source>
</evidence>
<feature type="compositionally biased region" description="Low complexity" evidence="1">
    <location>
        <begin position="286"/>
        <end position="304"/>
    </location>
</feature>
<sequence length="457" mass="48584">MGKWSPDGIDNVLAGKFKTVVDSVNARIKLDMEHSATPPPPSITYEQFVEDLDLGDSFTAVLFEALVKEMAERRVRTQQADKRMISRRTQKLLANLHDQTRVLRHEPRLSRQPTFYADPPIPGLDWDDDELLRHTLLDPDDDDDAMDADVLESGSRRAAELYDTYYSRPFRRHAPFFPRQSGTTPSDSLAPSTGNSDDVWSFERIFRNPDRAAAATGGPLSTAASAASGNASSGAGVTRTNTIRRAARSRAVDFTDFAARRRQSTRTLGLGIETDPAAPGQRAQADDASAPAASGSGSGSASALSGLPHRLWDAPWNSSTNVLNLSNVPTRAVSGTGRLRRALPPEAFLLRSVTSPPPFFSRTAGSTPPMDSDVPWNYPNDTLSVLAAANAANAAASSAAVPRAQSVPEPSMLTPRSSTPDDVAGNASTSGAAVVNAPTPVPTSQASVAGSQVPGSP</sequence>
<organism evidence="2 3">
    <name type="scientific">Exidia glandulosa HHB12029</name>
    <dbReference type="NCBI Taxonomy" id="1314781"/>
    <lineage>
        <taxon>Eukaryota</taxon>
        <taxon>Fungi</taxon>
        <taxon>Dikarya</taxon>
        <taxon>Basidiomycota</taxon>
        <taxon>Agaricomycotina</taxon>
        <taxon>Agaricomycetes</taxon>
        <taxon>Auriculariales</taxon>
        <taxon>Exidiaceae</taxon>
        <taxon>Exidia</taxon>
    </lineage>
</organism>
<feature type="region of interest" description="Disordered" evidence="1">
    <location>
        <begin position="174"/>
        <end position="195"/>
    </location>
</feature>
<dbReference type="Proteomes" id="UP000077266">
    <property type="component" value="Unassembled WGS sequence"/>
</dbReference>
<dbReference type="OrthoDB" id="3253137at2759"/>